<dbReference type="CDD" id="cd08927">
    <property type="entry name" value="Hb-alpha-like"/>
    <property type="match status" value="1"/>
</dbReference>
<name>A0A7N8X9L0_9TELE</name>
<evidence type="ECO:0000256" key="8">
    <source>
        <dbReference type="ARBA" id="ARBA00023004"/>
    </source>
</evidence>
<dbReference type="InterPro" id="IPR000971">
    <property type="entry name" value="Globin"/>
</dbReference>
<dbReference type="PROSITE" id="PS01033">
    <property type="entry name" value="GLOBIN"/>
    <property type="match status" value="1"/>
</dbReference>
<keyword evidence="7" id="KW-0479">Metal-binding</keyword>
<dbReference type="PANTHER" id="PTHR11442">
    <property type="entry name" value="HEMOGLOBIN FAMILY MEMBER"/>
    <property type="match status" value="1"/>
</dbReference>
<keyword evidence="6 9" id="KW-0561">Oxygen transport</keyword>
<evidence type="ECO:0000313" key="12">
    <source>
        <dbReference type="Proteomes" id="UP000261640"/>
    </source>
</evidence>
<keyword evidence="4 9" id="KW-0813">Transport</keyword>
<evidence type="ECO:0000256" key="4">
    <source>
        <dbReference type="ARBA" id="ARBA00022448"/>
    </source>
</evidence>
<dbReference type="GO" id="GO:0020037">
    <property type="term" value="F:heme binding"/>
    <property type="evidence" value="ECO:0007669"/>
    <property type="project" value="InterPro"/>
</dbReference>
<evidence type="ECO:0000256" key="2">
    <source>
        <dbReference type="ARBA" id="ARBA00008705"/>
    </source>
</evidence>
<keyword evidence="8" id="KW-0408">Iron</keyword>
<dbReference type="FunFam" id="1.10.490.10:FF:000002">
    <property type="entry name" value="Hemoglobin subunit alpha"/>
    <property type="match status" value="1"/>
</dbReference>
<dbReference type="GO" id="GO:0005344">
    <property type="term" value="F:oxygen carrier activity"/>
    <property type="evidence" value="ECO:0007669"/>
    <property type="project" value="UniProtKB-KW"/>
</dbReference>
<evidence type="ECO:0000256" key="9">
    <source>
        <dbReference type="RuleBase" id="RU000356"/>
    </source>
</evidence>
<dbReference type="PANTHER" id="PTHR11442:SF93">
    <property type="entry name" value="ALPHA GLOBIN-LIKE-RELATED"/>
    <property type="match status" value="1"/>
</dbReference>
<dbReference type="InterPro" id="IPR012292">
    <property type="entry name" value="Globin/Proto"/>
</dbReference>
<comment type="function">
    <text evidence="1">Involved in oxygen transport from gills to the various peripheral tissues.</text>
</comment>
<dbReference type="GO" id="GO:0046872">
    <property type="term" value="F:metal ion binding"/>
    <property type="evidence" value="ECO:0007669"/>
    <property type="project" value="UniProtKB-KW"/>
</dbReference>
<dbReference type="Proteomes" id="UP000261640">
    <property type="component" value="Unplaced"/>
</dbReference>
<comment type="similarity">
    <text evidence="2 9">Belongs to the globin family.</text>
</comment>
<dbReference type="GO" id="GO:0005833">
    <property type="term" value="C:hemoglobin complex"/>
    <property type="evidence" value="ECO:0007669"/>
    <property type="project" value="InterPro"/>
</dbReference>
<dbReference type="GO" id="GO:0031720">
    <property type="term" value="F:haptoglobin binding"/>
    <property type="evidence" value="ECO:0007669"/>
    <property type="project" value="TreeGrafter"/>
</dbReference>
<feature type="domain" description="Globin" evidence="10">
    <location>
        <begin position="2"/>
        <end position="143"/>
    </location>
</feature>
<proteinExistence type="inferred from homology"/>
<dbReference type="GO" id="GO:0072562">
    <property type="term" value="C:blood microparticle"/>
    <property type="evidence" value="ECO:0007669"/>
    <property type="project" value="TreeGrafter"/>
</dbReference>
<evidence type="ECO:0000256" key="6">
    <source>
        <dbReference type="ARBA" id="ARBA00022621"/>
    </source>
</evidence>
<dbReference type="GO" id="GO:0004601">
    <property type="term" value="F:peroxidase activity"/>
    <property type="evidence" value="ECO:0007669"/>
    <property type="project" value="TreeGrafter"/>
</dbReference>
<dbReference type="GeneTree" id="ENSGT00940000163288"/>
<evidence type="ECO:0000256" key="7">
    <source>
        <dbReference type="ARBA" id="ARBA00022723"/>
    </source>
</evidence>
<accession>A0A7N8X9L0</accession>
<sequence>MSVSGKDKAVVKAFWEKAGPKSAEIGAEALSRMLTVYPQTKTYFSHWSDLTPGSAQVRKHGATIMSAVGDAVARIDELVPALANLSELHAFKLRVDPANFRILAHNILVVLGMYFPADFTPQVHVSVDKFLQNLAWALSEKYR</sequence>
<dbReference type="AlphaFoldDB" id="A0A7N8X9L0"/>
<evidence type="ECO:0000256" key="3">
    <source>
        <dbReference type="ARBA" id="ARBA00011125"/>
    </source>
</evidence>
<dbReference type="PRINTS" id="PR00612">
    <property type="entry name" value="ALPHAHAEM"/>
</dbReference>
<dbReference type="Pfam" id="PF00042">
    <property type="entry name" value="Globin"/>
    <property type="match status" value="1"/>
</dbReference>
<dbReference type="InterPro" id="IPR050056">
    <property type="entry name" value="Hemoglobin_oxygen_transport"/>
</dbReference>
<keyword evidence="12" id="KW-1185">Reference proteome</keyword>
<dbReference type="SUPFAM" id="SSF46458">
    <property type="entry name" value="Globin-like"/>
    <property type="match status" value="1"/>
</dbReference>
<dbReference type="Ensembl" id="ENSMAMT00000059104.1">
    <property type="protein sequence ID" value="ENSMAMP00000042500.1"/>
    <property type="gene ID" value="ENSMAMG00000027728.1"/>
</dbReference>
<dbReference type="GO" id="GO:0043177">
    <property type="term" value="F:organic acid binding"/>
    <property type="evidence" value="ECO:0007669"/>
    <property type="project" value="TreeGrafter"/>
</dbReference>
<dbReference type="Gene3D" id="1.10.490.10">
    <property type="entry name" value="Globins"/>
    <property type="match status" value="1"/>
</dbReference>
<dbReference type="GO" id="GO:0019825">
    <property type="term" value="F:oxygen binding"/>
    <property type="evidence" value="ECO:0007669"/>
    <property type="project" value="InterPro"/>
</dbReference>
<evidence type="ECO:0000256" key="1">
    <source>
        <dbReference type="ARBA" id="ARBA00002650"/>
    </source>
</evidence>
<dbReference type="GO" id="GO:0042744">
    <property type="term" value="P:hydrogen peroxide catabolic process"/>
    <property type="evidence" value="ECO:0007669"/>
    <property type="project" value="TreeGrafter"/>
</dbReference>
<dbReference type="InterPro" id="IPR009050">
    <property type="entry name" value="Globin-like_sf"/>
</dbReference>
<keyword evidence="5 9" id="KW-0349">Heme</keyword>
<organism evidence="11 12">
    <name type="scientific">Mastacembelus armatus</name>
    <name type="common">zig-zag eel</name>
    <dbReference type="NCBI Taxonomy" id="205130"/>
    <lineage>
        <taxon>Eukaryota</taxon>
        <taxon>Metazoa</taxon>
        <taxon>Chordata</taxon>
        <taxon>Craniata</taxon>
        <taxon>Vertebrata</taxon>
        <taxon>Euteleostomi</taxon>
        <taxon>Actinopterygii</taxon>
        <taxon>Neopterygii</taxon>
        <taxon>Teleostei</taxon>
        <taxon>Neoteleostei</taxon>
        <taxon>Acanthomorphata</taxon>
        <taxon>Anabantaria</taxon>
        <taxon>Synbranchiformes</taxon>
        <taxon>Mastacembelidae</taxon>
        <taxon>Mastacembelus</taxon>
    </lineage>
</organism>
<evidence type="ECO:0000313" key="11">
    <source>
        <dbReference type="Ensembl" id="ENSMAMP00000042500.1"/>
    </source>
</evidence>
<evidence type="ECO:0000256" key="5">
    <source>
        <dbReference type="ARBA" id="ARBA00022617"/>
    </source>
</evidence>
<reference evidence="11" key="1">
    <citation type="submission" date="2025-08" db="UniProtKB">
        <authorList>
            <consortium name="Ensembl"/>
        </authorList>
    </citation>
    <scope>IDENTIFICATION</scope>
</reference>
<comment type="subunit">
    <text evidence="3">Heterotetramer of two alpha chains and two beta chains.</text>
</comment>
<dbReference type="InterPro" id="IPR002338">
    <property type="entry name" value="Hemoglobin_a-typ"/>
</dbReference>
<protein>
    <submittedName>
        <fullName evidence="11">Hemoglobin subunit alpha-A-like</fullName>
    </submittedName>
</protein>
<evidence type="ECO:0000259" key="10">
    <source>
        <dbReference type="PROSITE" id="PS01033"/>
    </source>
</evidence>
<dbReference type="GO" id="GO:0031838">
    <property type="term" value="C:haptoglobin-hemoglobin complex"/>
    <property type="evidence" value="ECO:0007669"/>
    <property type="project" value="TreeGrafter"/>
</dbReference>
<reference evidence="11" key="2">
    <citation type="submission" date="2025-09" db="UniProtKB">
        <authorList>
            <consortium name="Ensembl"/>
        </authorList>
    </citation>
    <scope>IDENTIFICATION</scope>
</reference>